<dbReference type="AlphaFoldDB" id="A0A6I6JM21"/>
<accession>A0A6I6JM21</accession>
<proteinExistence type="predicted"/>
<dbReference type="KEGG" id="mcos:GM418_09675"/>
<feature type="domain" description="GFO/IDH/MocA-like oxidoreductase" evidence="3">
    <location>
        <begin position="128"/>
        <end position="251"/>
    </location>
</feature>
<dbReference type="InterPro" id="IPR000683">
    <property type="entry name" value="Gfo/Idh/MocA-like_OxRdtase_N"/>
</dbReference>
<evidence type="ECO:0000313" key="4">
    <source>
        <dbReference type="EMBL" id="QGY43916.1"/>
    </source>
</evidence>
<dbReference type="RefSeq" id="WP_158865519.1">
    <property type="nucleotide sequence ID" value="NZ_CP046401.1"/>
</dbReference>
<name>A0A6I6JM21_9BACT</name>
<dbReference type="InterPro" id="IPR036291">
    <property type="entry name" value="NAD(P)-bd_dom_sf"/>
</dbReference>
<dbReference type="Pfam" id="PF01408">
    <property type="entry name" value="GFO_IDH_MocA"/>
    <property type="match status" value="1"/>
</dbReference>
<sequence length="337" mass="37507">MIKGAITGLGKMGLSHAAIVGVHAKVDMVAVCDTSSLVLNAFNKFSKVNTYTDHQKMIDVEKPDFVVIATPTKFHFPMVKYALDNGVHVFCEKPFTLTAEEGKELTDLAVKNGLVNQIGFHNHFIGTFRELKRLLHENVLGELVHFSGEAYGPVVTKEKGSTWRSNSAEGGGCLYDYASHVINLIQEIIGRPEKIQGTLLKSIYSKGVEDAVFSLLKLKGGLSGTLLVNWSDETFRKMSTSITVQGKNGKIVCDATEIKIYLKKAVPSENLEKGWTIKYITDFAIPVDFYLRGEEYSAQIDHFVDCVEQSRQSEYNSFEQAMYTDSVIEMILEDAKK</sequence>
<evidence type="ECO:0000313" key="5">
    <source>
        <dbReference type="Proteomes" id="UP000428260"/>
    </source>
</evidence>
<dbReference type="SUPFAM" id="SSF51735">
    <property type="entry name" value="NAD(P)-binding Rossmann-fold domains"/>
    <property type="match status" value="1"/>
</dbReference>
<keyword evidence="1" id="KW-0560">Oxidoreductase</keyword>
<dbReference type="Gene3D" id="3.30.360.10">
    <property type="entry name" value="Dihydrodipicolinate Reductase, domain 2"/>
    <property type="match status" value="1"/>
</dbReference>
<dbReference type="SUPFAM" id="SSF55347">
    <property type="entry name" value="Glyceraldehyde-3-phosphate dehydrogenase-like, C-terminal domain"/>
    <property type="match status" value="1"/>
</dbReference>
<evidence type="ECO:0000259" key="3">
    <source>
        <dbReference type="Pfam" id="PF22725"/>
    </source>
</evidence>
<evidence type="ECO:0000256" key="1">
    <source>
        <dbReference type="ARBA" id="ARBA00023002"/>
    </source>
</evidence>
<dbReference type="PANTHER" id="PTHR43818:SF11">
    <property type="entry name" value="BCDNA.GH03377"/>
    <property type="match status" value="1"/>
</dbReference>
<feature type="domain" description="Gfo/Idh/MocA-like oxidoreductase N-terminal" evidence="2">
    <location>
        <begin position="3"/>
        <end position="120"/>
    </location>
</feature>
<dbReference type="EMBL" id="CP046401">
    <property type="protein sequence ID" value="QGY43916.1"/>
    <property type="molecule type" value="Genomic_DNA"/>
</dbReference>
<evidence type="ECO:0000259" key="2">
    <source>
        <dbReference type="Pfam" id="PF01408"/>
    </source>
</evidence>
<organism evidence="4 5">
    <name type="scientific">Maribellus comscasis</name>
    <dbReference type="NCBI Taxonomy" id="2681766"/>
    <lineage>
        <taxon>Bacteria</taxon>
        <taxon>Pseudomonadati</taxon>
        <taxon>Bacteroidota</taxon>
        <taxon>Bacteroidia</taxon>
        <taxon>Marinilabiliales</taxon>
        <taxon>Prolixibacteraceae</taxon>
        <taxon>Maribellus</taxon>
    </lineage>
</organism>
<dbReference type="GO" id="GO:0000166">
    <property type="term" value="F:nucleotide binding"/>
    <property type="evidence" value="ECO:0007669"/>
    <property type="project" value="InterPro"/>
</dbReference>
<gene>
    <name evidence="4" type="ORF">GM418_09675</name>
</gene>
<dbReference type="Pfam" id="PF22725">
    <property type="entry name" value="GFO_IDH_MocA_C3"/>
    <property type="match status" value="1"/>
</dbReference>
<dbReference type="Proteomes" id="UP000428260">
    <property type="component" value="Chromosome"/>
</dbReference>
<dbReference type="GO" id="GO:0016491">
    <property type="term" value="F:oxidoreductase activity"/>
    <property type="evidence" value="ECO:0007669"/>
    <property type="project" value="UniProtKB-KW"/>
</dbReference>
<dbReference type="PANTHER" id="PTHR43818">
    <property type="entry name" value="BCDNA.GH03377"/>
    <property type="match status" value="1"/>
</dbReference>
<keyword evidence="5" id="KW-1185">Reference proteome</keyword>
<protein>
    <submittedName>
        <fullName evidence="4">Gfo/Idh/MocA family oxidoreductase</fullName>
    </submittedName>
</protein>
<dbReference type="InterPro" id="IPR055170">
    <property type="entry name" value="GFO_IDH_MocA-like_dom"/>
</dbReference>
<dbReference type="InterPro" id="IPR050463">
    <property type="entry name" value="Gfo/Idh/MocA_oxidrdct_glycsds"/>
</dbReference>
<reference evidence="4 5" key="1">
    <citation type="submission" date="2019-11" db="EMBL/GenBank/DDBJ databases">
        <authorList>
            <person name="Zheng R.K."/>
            <person name="Sun C.M."/>
        </authorList>
    </citation>
    <scope>NUCLEOTIDE SEQUENCE [LARGE SCALE GENOMIC DNA]</scope>
    <source>
        <strain evidence="4 5">WC007</strain>
    </source>
</reference>
<dbReference type="Gene3D" id="3.40.50.720">
    <property type="entry name" value="NAD(P)-binding Rossmann-like Domain"/>
    <property type="match status" value="1"/>
</dbReference>